<name>A0A8T3BUN8_DENNO</name>
<protein>
    <submittedName>
        <fullName evidence="2">Uncharacterized protein</fullName>
    </submittedName>
</protein>
<keyword evidence="3" id="KW-1185">Reference proteome</keyword>
<evidence type="ECO:0000313" key="3">
    <source>
        <dbReference type="Proteomes" id="UP000829196"/>
    </source>
</evidence>
<dbReference type="AlphaFoldDB" id="A0A8T3BUN8"/>
<sequence>MWSVTDHILHPPVQRALCSHQRSARHKTTLRIVASGQYPACLSPVPRAPMRTHRAPHDHASPSALHFQPCSPRAADTTSVSPGLHRKSKKLHRKDPN</sequence>
<accession>A0A8T3BUN8</accession>
<gene>
    <name evidence="2" type="ORF">KFK09_007641</name>
</gene>
<comment type="caution">
    <text evidence="2">The sequence shown here is derived from an EMBL/GenBank/DDBJ whole genome shotgun (WGS) entry which is preliminary data.</text>
</comment>
<reference evidence="2" key="1">
    <citation type="journal article" date="2022" name="Front. Genet.">
        <title>Chromosome-Scale Assembly of the Dendrobium nobile Genome Provides Insights Into the Molecular Mechanism of the Biosynthesis of the Medicinal Active Ingredient of Dendrobium.</title>
        <authorList>
            <person name="Xu Q."/>
            <person name="Niu S.-C."/>
            <person name="Li K.-L."/>
            <person name="Zheng P.-J."/>
            <person name="Zhang X.-J."/>
            <person name="Jia Y."/>
            <person name="Liu Y."/>
            <person name="Niu Y.-X."/>
            <person name="Yu L.-H."/>
            <person name="Chen D.-F."/>
            <person name="Zhang G.-Q."/>
        </authorList>
    </citation>
    <scope>NUCLEOTIDE SEQUENCE</scope>
    <source>
        <tissue evidence="2">Leaf</tissue>
    </source>
</reference>
<feature type="compositionally biased region" description="Basic residues" evidence="1">
    <location>
        <begin position="84"/>
        <end position="97"/>
    </location>
</feature>
<evidence type="ECO:0000256" key="1">
    <source>
        <dbReference type="SAM" id="MobiDB-lite"/>
    </source>
</evidence>
<feature type="region of interest" description="Disordered" evidence="1">
    <location>
        <begin position="41"/>
        <end position="97"/>
    </location>
</feature>
<evidence type="ECO:0000313" key="2">
    <source>
        <dbReference type="EMBL" id="KAI0520170.1"/>
    </source>
</evidence>
<proteinExistence type="predicted"/>
<dbReference type="EMBL" id="JAGYWB010000006">
    <property type="protein sequence ID" value="KAI0520170.1"/>
    <property type="molecule type" value="Genomic_DNA"/>
</dbReference>
<dbReference type="Proteomes" id="UP000829196">
    <property type="component" value="Unassembled WGS sequence"/>
</dbReference>
<organism evidence="2 3">
    <name type="scientific">Dendrobium nobile</name>
    <name type="common">Orchid</name>
    <dbReference type="NCBI Taxonomy" id="94219"/>
    <lineage>
        <taxon>Eukaryota</taxon>
        <taxon>Viridiplantae</taxon>
        <taxon>Streptophyta</taxon>
        <taxon>Embryophyta</taxon>
        <taxon>Tracheophyta</taxon>
        <taxon>Spermatophyta</taxon>
        <taxon>Magnoliopsida</taxon>
        <taxon>Liliopsida</taxon>
        <taxon>Asparagales</taxon>
        <taxon>Orchidaceae</taxon>
        <taxon>Epidendroideae</taxon>
        <taxon>Malaxideae</taxon>
        <taxon>Dendrobiinae</taxon>
        <taxon>Dendrobium</taxon>
    </lineage>
</organism>